<sequence length="126" mass="14079">MSPMTDYCFVWILYSCWFSVTATTGHGEGGAFAARCYHGREGRHHGFPPSVSPLREAICFVLGPAYQWEGVMARRRDLGKLCIFALELGRAPRRLFLRRAKKVANVECKQRDDVLDGPEAAAFTPG</sequence>
<gene>
    <name evidence="2" type="ORF">B0J15DRAFT_77779</name>
</gene>
<evidence type="ECO:0008006" key="4">
    <source>
        <dbReference type="Google" id="ProtNLM"/>
    </source>
</evidence>
<keyword evidence="3" id="KW-1185">Reference proteome</keyword>
<evidence type="ECO:0000313" key="3">
    <source>
        <dbReference type="Proteomes" id="UP000736672"/>
    </source>
</evidence>
<dbReference type="Proteomes" id="UP000736672">
    <property type="component" value="Unassembled WGS sequence"/>
</dbReference>
<name>A0A9P9K3P4_FUSSL</name>
<keyword evidence="1" id="KW-0732">Signal</keyword>
<dbReference type="EMBL" id="JAGTJS010000016">
    <property type="protein sequence ID" value="KAH7246928.1"/>
    <property type="molecule type" value="Genomic_DNA"/>
</dbReference>
<organism evidence="2 3">
    <name type="scientific">Fusarium solani</name>
    <name type="common">Filamentous fungus</name>
    <dbReference type="NCBI Taxonomy" id="169388"/>
    <lineage>
        <taxon>Eukaryota</taxon>
        <taxon>Fungi</taxon>
        <taxon>Dikarya</taxon>
        <taxon>Ascomycota</taxon>
        <taxon>Pezizomycotina</taxon>
        <taxon>Sordariomycetes</taxon>
        <taxon>Hypocreomycetidae</taxon>
        <taxon>Hypocreales</taxon>
        <taxon>Nectriaceae</taxon>
        <taxon>Fusarium</taxon>
        <taxon>Fusarium solani species complex</taxon>
    </lineage>
</organism>
<feature type="chain" id="PRO_5040117221" description="Secreted protein" evidence="1">
    <location>
        <begin position="23"/>
        <end position="126"/>
    </location>
</feature>
<evidence type="ECO:0000256" key="1">
    <source>
        <dbReference type="SAM" id="SignalP"/>
    </source>
</evidence>
<evidence type="ECO:0000313" key="2">
    <source>
        <dbReference type="EMBL" id="KAH7246928.1"/>
    </source>
</evidence>
<feature type="signal peptide" evidence="1">
    <location>
        <begin position="1"/>
        <end position="22"/>
    </location>
</feature>
<proteinExistence type="predicted"/>
<protein>
    <recommendedName>
        <fullName evidence="4">Secreted protein</fullName>
    </recommendedName>
</protein>
<accession>A0A9P9K3P4</accession>
<dbReference type="AlphaFoldDB" id="A0A9P9K3P4"/>
<reference evidence="2" key="1">
    <citation type="journal article" date="2021" name="Nat. Commun.">
        <title>Genetic determinants of endophytism in the Arabidopsis root mycobiome.</title>
        <authorList>
            <person name="Mesny F."/>
            <person name="Miyauchi S."/>
            <person name="Thiergart T."/>
            <person name="Pickel B."/>
            <person name="Atanasova L."/>
            <person name="Karlsson M."/>
            <person name="Huettel B."/>
            <person name="Barry K.W."/>
            <person name="Haridas S."/>
            <person name="Chen C."/>
            <person name="Bauer D."/>
            <person name="Andreopoulos W."/>
            <person name="Pangilinan J."/>
            <person name="LaButti K."/>
            <person name="Riley R."/>
            <person name="Lipzen A."/>
            <person name="Clum A."/>
            <person name="Drula E."/>
            <person name="Henrissat B."/>
            <person name="Kohler A."/>
            <person name="Grigoriev I.V."/>
            <person name="Martin F.M."/>
            <person name="Hacquard S."/>
        </authorList>
    </citation>
    <scope>NUCLEOTIDE SEQUENCE</scope>
    <source>
        <strain evidence="2">FSSC 5 MPI-SDFR-AT-0091</strain>
    </source>
</reference>
<comment type="caution">
    <text evidence="2">The sequence shown here is derived from an EMBL/GenBank/DDBJ whole genome shotgun (WGS) entry which is preliminary data.</text>
</comment>